<dbReference type="PANTHER" id="PTHR30069">
    <property type="entry name" value="TONB-DEPENDENT OUTER MEMBRANE RECEPTOR"/>
    <property type="match status" value="1"/>
</dbReference>
<keyword evidence="5 12" id="KW-0732">Signal</keyword>
<dbReference type="Pfam" id="PF00593">
    <property type="entry name" value="TonB_dep_Rec_b-barrel"/>
    <property type="match status" value="1"/>
</dbReference>
<dbReference type="eggNOG" id="COG4771">
    <property type="taxonomic scope" value="Bacteria"/>
</dbReference>
<evidence type="ECO:0000259" key="13">
    <source>
        <dbReference type="Pfam" id="PF00593"/>
    </source>
</evidence>
<evidence type="ECO:0000313" key="15">
    <source>
        <dbReference type="EMBL" id="EEX77765.1"/>
    </source>
</evidence>
<dbReference type="STRING" id="546271.Selsp_1194"/>
<dbReference type="InterPro" id="IPR012910">
    <property type="entry name" value="Plug_dom"/>
</dbReference>
<dbReference type="EMBL" id="ACKP02000015">
    <property type="protein sequence ID" value="EEX77765.1"/>
    <property type="molecule type" value="Genomic_DNA"/>
</dbReference>
<evidence type="ECO:0000259" key="14">
    <source>
        <dbReference type="Pfam" id="PF07715"/>
    </source>
</evidence>
<protein>
    <submittedName>
        <fullName evidence="15">TonB-dependent receptor plug domain protein</fullName>
    </submittedName>
</protein>
<keyword evidence="9 10" id="KW-0998">Cell outer membrane</keyword>
<keyword evidence="7 10" id="KW-0472">Membrane</keyword>
<dbReference type="RefSeq" id="WP_006192308.1">
    <property type="nucleotide sequence ID" value="NZ_GG698596.1"/>
</dbReference>
<dbReference type="InterPro" id="IPR036942">
    <property type="entry name" value="Beta-barrel_TonB_sf"/>
</dbReference>
<feature type="chain" id="PRO_5002998899" evidence="12">
    <location>
        <begin position="30"/>
        <end position="1623"/>
    </location>
</feature>
<keyword evidence="4 10" id="KW-0812">Transmembrane</keyword>
<evidence type="ECO:0000256" key="12">
    <source>
        <dbReference type="SAM" id="SignalP"/>
    </source>
</evidence>
<evidence type="ECO:0000256" key="3">
    <source>
        <dbReference type="ARBA" id="ARBA00022452"/>
    </source>
</evidence>
<evidence type="ECO:0000256" key="2">
    <source>
        <dbReference type="ARBA" id="ARBA00022448"/>
    </source>
</evidence>
<evidence type="ECO:0000256" key="6">
    <source>
        <dbReference type="ARBA" id="ARBA00023077"/>
    </source>
</evidence>
<evidence type="ECO:0000256" key="9">
    <source>
        <dbReference type="ARBA" id="ARBA00023237"/>
    </source>
</evidence>
<evidence type="ECO:0000256" key="5">
    <source>
        <dbReference type="ARBA" id="ARBA00022729"/>
    </source>
</evidence>
<evidence type="ECO:0000256" key="7">
    <source>
        <dbReference type="ARBA" id="ARBA00023136"/>
    </source>
</evidence>
<reference evidence="15 16" key="1">
    <citation type="submission" date="2009-09" db="EMBL/GenBank/DDBJ databases">
        <authorList>
            <person name="Weinstock G."/>
            <person name="Sodergren E."/>
            <person name="Clifton S."/>
            <person name="Fulton L."/>
            <person name="Fulton B."/>
            <person name="Courtney L."/>
            <person name="Fronick C."/>
            <person name="Harrison M."/>
            <person name="Strong C."/>
            <person name="Farmer C."/>
            <person name="Delahaunty K."/>
            <person name="Markovic C."/>
            <person name="Hall O."/>
            <person name="Minx P."/>
            <person name="Tomlinson C."/>
            <person name="Mitreva M."/>
            <person name="Nelson J."/>
            <person name="Hou S."/>
            <person name="Wollam A."/>
            <person name="Pepin K.H."/>
            <person name="Johnson M."/>
            <person name="Bhonagiri V."/>
            <person name="Nash W.E."/>
            <person name="Warren W."/>
            <person name="Chinwalla A."/>
            <person name="Mardis E.R."/>
            <person name="Wilson R.K."/>
        </authorList>
    </citation>
    <scope>NUCLEOTIDE SEQUENCE [LARGE SCALE GENOMIC DNA]</scope>
    <source>
        <strain evidence="16">ATCC 35185 / DSM 20758 / VPI D19B-28</strain>
    </source>
</reference>
<dbReference type="GO" id="GO:0009279">
    <property type="term" value="C:cell outer membrane"/>
    <property type="evidence" value="ECO:0007669"/>
    <property type="project" value="UniProtKB-SubCell"/>
</dbReference>
<dbReference type="OrthoDB" id="101167at2"/>
<comment type="similarity">
    <text evidence="10 11">Belongs to the TonB-dependent receptor family.</text>
</comment>
<comment type="caution">
    <text evidence="15">The sequence shown here is derived from an EMBL/GenBank/DDBJ whole genome shotgun (WGS) entry which is preliminary data.</text>
</comment>
<feature type="signal peptide" evidence="12">
    <location>
        <begin position="1"/>
        <end position="29"/>
    </location>
</feature>
<evidence type="ECO:0000256" key="4">
    <source>
        <dbReference type="ARBA" id="ARBA00022692"/>
    </source>
</evidence>
<accession>C9LTN1</accession>
<dbReference type="Gene3D" id="2.170.130.10">
    <property type="entry name" value="TonB-dependent receptor, plug domain"/>
    <property type="match status" value="1"/>
</dbReference>
<evidence type="ECO:0000256" key="8">
    <source>
        <dbReference type="ARBA" id="ARBA00023170"/>
    </source>
</evidence>
<dbReference type="Pfam" id="PF07715">
    <property type="entry name" value="Plug"/>
    <property type="match status" value="1"/>
</dbReference>
<dbReference type="GO" id="GO:0044718">
    <property type="term" value="P:siderophore transmembrane transport"/>
    <property type="evidence" value="ECO:0007669"/>
    <property type="project" value="TreeGrafter"/>
</dbReference>
<dbReference type="PROSITE" id="PS52016">
    <property type="entry name" value="TONB_DEPENDENT_REC_3"/>
    <property type="match status" value="1"/>
</dbReference>
<name>C9LTN1_SELS3</name>
<dbReference type="InterPro" id="IPR039426">
    <property type="entry name" value="TonB-dep_rcpt-like"/>
</dbReference>
<sequence>MKEITVRRKNALAFAVALHLMLPLCTAQAHESAGGGDVQTGSVDVEANAAKEDAKYESQSTTIITKEDIEKKQAKSVEDIIFDETGMTRSVDAMGRVTLSIRGAEPRHTLILVDGQPVMGDFAKYTGAGDELQRLGTENVERIEIIRGAASAKYGADAIGGVVNVITKAAAKNAGLQINLEGRRVAGDSKIPYTNFFLRADSGDIGKLRVAAYGGKRDIMPIYSMESFGGLLKSGSSYKDEESRVRNSLRYYGDIKNIGLVASYDLDKNHSLSLNLDHTAEDMESFIKRSNSGAEGLQHFKRELDRNTYRFSYMGRGGNSDWNVSLDYTKMNEDDITLTSDYINSPYEGKNTLNYIDDLMHQQWSLKASANTQIHRDHLLTYGIGYTQEKGEGSRIKNAPNSYTRMIDPWDYDKNLYTRDGAGAPSSRVHDYAMTRNEAGVPKYDNEYEWYGYKDAAGRSQAPLYTYQDYLKYGPYGTDGGGAPPEVMARLMAFGQQLLDDARNHDLTYIDTPEFAIYNYYDKNFANYARKNFGHAMLWNGKAFNEEFEARQNRLTIGSVEIKKQYVFLQDAWQVNRNTLLSPILRVDHSSLFGTHATFNIGMTHNIGGKANQRFKANLGTGYTEPGMGELYYNWEMYAGAPMGLERARLGYYWVGNPNLKPEKSLNFDLGYEGESTDGRDSYRINAFHNRIDNYMTTYFTGYLMDFHPEISADGRWLLPPDMIYSFKNIGKAEITGLEAEYNHRFDKHWSAKFGYTYLHAINKSDPNMPDRLLNRPQHKIDLGVTYENQGWRATLWGNYYVNMLDSNSVANNGNYYDSDGVTGKWHYNFAEGGKQTYETKTFGIWNFILQKDVGKDASAYIGVDNIFNHRDDDRAINERTYRIGVNLKFGPDASTGAGERFKKEEAHLIPEDAWFIQKPFDTTKEKGVRVIGDYRWRWNAFTGKEKPSEARVTTTATVSDGAYKNYLEKAEHGFEQRLRVGVDARIDANTNLTILASASGAAGVGTDTDVAKSRGLSHVRLDEANLTVHANDWDFSLGRMTEPMGVTGYYFGKEYDGGRAVWTGAHTQVRLGYGDFRHSTGVTDSAYTHATRQSFVRGVTKEEWLGYKAATINSHTTGAVPYYPDYSTLIKDTPGFDGLYQRLAKAQSLAEEKQILDEYLNVVKQDNPQAYQELMRQLSASGKIVHDDFAWYKVTVKDEHGNVVGTYLSQKSPQLEALHMEDSFSYQDRFDRAKMEDAARAVWNSAEANLEATQTETKEYSGMAGLPDGNYTLTHEFYGYGTYHGKKPIFDYDLKMSDLQPGDFRPMTKDEAKERTIRSAWDKSPYHEVLAERRYPDAPDISTTVNGKIPAGNKKGISHLGQTIIKYLINDSNWGPEDASALPLNLLNRAGYFVLQVGTVLERDQIPALKQAFYVQARHELTPNLGVAAWYLRSVGNDSHRFLAANGMTNDVSTFDTLANVVGVGAKWQLSKNAALSFDYGVNTTDFGKYMNGHTRYEHKSGTSDFAIKGRETGSAPKFWVMRLDLGKADTNVPHSWNAFIDYKRFEHGSFFGGNGTEALPDRYLDGIKSFTVGAGYVPMENLLVEAFYTFGAKGIGARDTLYGPERFSLGDYARVQLTYRF</sequence>
<keyword evidence="2 10" id="KW-0813">Transport</keyword>
<evidence type="ECO:0000256" key="10">
    <source>
        <dbReference type="PROSITE-ProRule" id="PRU01360"/>
    </source>
</evidence>
<dbReference type="CDD" id="cd01347">
    <property type="entry name" value="ligand_gated_channel"/>
    <property type="match status" value="1"/>
</dbReference>
<evidence type="ECO:0000256" key="11">
    <source>
        <dbReference type="RuleBase" id="RU003357"/>
    </source>
</evidence>
<comment type="subcellular location">
    <subcellularLocation>
        <location evidence="1 10">Cell outer membrane</location>
        <topology evidence="1 10">Multi-pass membrane protein</topology>
    </subcellularLocation>
</comment>
<keyword evidence="3 10" id="KW-1134">Transmembrane beta strand</keyword>
<dbReference type="PANTHER" id="PTHR30069:SF29">
    <property type="entry name" value="HEMOGLOBIN AND HEMOGLOBIN-HAPTOGLOBIN-BINDING PROTEIN 1-RELATED"/>
    <property type="match status" value="1"/>
</dbReference>
<gene>
    <name evidence="15" type="ORF">SELSPUOL_01042</name>
</gene>
<organism evidence="15 16">
    <name type="scientific">Selenomonas sputigena (strain ATCC 35185 / DSM 20758 / CCUG 44933 / VPI D19B-28)</name>
    <dbReference type="NCBI Taxonomy" id="546271"/>
    <lineage>
        <taxon>Bacteria</taxon>
        <taxon>Bacillati</taxon>
        <taxon>Bacillota</taxon>
        <taxon>Negativicutes</taxon>
        <taxon>Selenomonadales</taxon>
        <taxon>Selenomonadaceae</taxon>
        <taxon>Selenomonas</taxon>
    </lineage>
</organism>
<proteinExistence type="inferred from homology"/>
<keyword evidence="8 15" id="KW-0675">Receptor</keyword>
<evidence type="ECO:0000313" key="16">
    <source>
        <dbReference type="Proteomes" id="UP000003505"/>
    </source>
</evidence>
<dbReference type="InterPro" id="IPR000531">
    <property type="entry name" value="Beta-barrel_TonB"/>
</dbReference>
<keyword evidence="6 11" id="KW-0798">TonB box</keyword>
<dbReference type="InterPro" id="IPR037066">
    <property type="entry name" value="Plug_dom_sf"/>
</dbReference>
<dbReference type="SUPFAM" id="SSF56935">
    <property type="entry name" value="Porins"/>
    <property type="match status" value="1"/>
</dbReference>
<evidence type="ECO:0000256" key="1">
    <source>
        <dbReference type="ARBA" id="ARBA00004571"/>
    </source>
</evidence>
<dbReference type="Gene3D" id="2.40.170.20">
    <property type="entry name" value="TonB-dependent receptor, beta-barrel domain"/>
    <property type="match status" value="2"/>
</dbReference>
<dbReference type="Proteomes" id="UP000003505">
    <property type="component" value="Unassembled WGS sequence"/>
</dbReference>
<feature type="domain" description="TonB-dependent receptor-like beta-barrel" evidence="13">
    <location>
        <begin position="401"/>
        <end position="867"/>
    </location>
</feature>
<feature type="domain" description="TonB-dependent receptor plug" evidence="14">
    <location>
        <begin position="58"/>
        <end position="162"/>
    </location>
</feature>
<dbReference type="GO" id="GO:0015344">
    <property type="term" value="F:siderophore uptake transmembrane transporter activity"/>
    <property type="evidence" value="ECO:0007669"/>
    <property type="project" value="TreeGrafter"/>
</dbReference>